<dbReference type="AlphaFoldDB" id="A0A7G9YFI6"/>
<dbReference type="EMBL" id="MT631217">
    <property type="protein sequence ID" value="QNO46770.1"/>
    <property type="molecule type" value="Genomic_DNA"/>
</dbReference>
<sequence>MAKKETRWLFSPSRVPKPKVPELVKIEVKQVCDEFVESVLKPRSIDPDLHEDRFDYIVDIFTKWYRNYLHFYAKYRNPGPNAIEPFFETKFARMEYVGRDRFNLSYMRFTKQWYELYPDMSLDECIEAIRDDPLFLAT</sequence>
<proteinExistence type="predicted"/>
<gene>
    <name evidence="1" type="ORF">DEIDBPHB_00019</name>
</gene>
<organism evidence="1">
    <name type="scientific">Candidatus Methanogaster sp. ANME-2c ERB4</name>
    <dbReference type="NCBI Taxonomy" id="2759911"/>
    <lineage>
        <taxon>Archaea</taxon>
        <taxon>Methanobacteriati</taxon>
        <taxon>Methanobacteriota</taxon>
        <taxon>Stenosarchaea group</taxon>
        <taxon>Methanomicrobia</taxon>
        <taxon>Methanosarcinales</taxon>
        <taxon>ANME-2 cluster</taxon>
        <taxon>Candidatus Methanogasteraceae</taxon>
        <taxon>Candidatus Methanogaster</taxon>
    </lineage>
</organism>
<name>A0A7G9YFI6_9EURY</name>
<accession>A0A7G9YFI6</accession>
<dbReference type="InterPro" id="IPR021388">
    <property type="entry name" value="DUF3024"/>
</dbReference>
<evidence type="ECO:0000313" key="1">
    <source>
        <dbReference type="EMBL" id="QNO46770.1"/>
    </source>
</evidence>
<protein>
    <submittedName>
        <fullName evidence="1">Uncharacterized protein</fullName>
    </submittedName>
</protein>
<dbReference type="Pfam" id="PF11225">
    <property type="entry name" value="DUF3024"/>
    <property type="match status" value="1"/>
</dbReference>
<reference evidence="1" key="1">
    <citation type="submission" date="2020-06" db="EMBL/GenBank/DDBJ databases">
        <title>Unique genomic features of the anaerobic methanotrophic archaea.</title>
        <authorList>
            <person name="Chadwick G.L."/>
            <person name="Skennerton C.T."/>
            <person name="Laso-Perez R."/>
            <person name="Leu A.O."/>
            <person name="Speth D.R."/>
            <person name="Yu H."/>
            <person name="Morgan-Lang C."/>
            <person name="Hatzenpichler R."/>
            <person name="Goudeau D."/>
            <person name="Malmstrom R."/>
            <person name="Brazelton W.J."/>
            <person name="Woyke T."/>
            <person name="Hallam S.J."/>
            <person name="Tyson G.W."/>
            <person name="Wegener G."/>
            <person name="Boetius A."/>
            <person name="Orphan V."/>
        </authorList>
    </citation>
    <scope>NUCLEOTIDE SEQUENCE</scope>
</reference>